<feature type="chain" id="PRO_5002085525" description="Outer membrane protein beta-barrel domain-containing protein" evidence="1">
    <location>
        <begin position="23"/>
        <end position="159"/>
    </location>
</feature>
<proteinExistence type="predicted"/>
<evidence type="ECO:0000256" key="1">
    <source>
        <dbReference type="SAM" id="SignalP"/>
    </source>
</evidence>
<dbReference type="Proteomes" id="UP000031057">
    <property type="component" value="Unassembled WGS sequence"/>
</dbReference>
<evidence type="ECO:0008006" key="4">
    <source>
        <dbReference type="Google" id="ProtNLM"/>
    </source>
</evidence>
<dbReference type="OrthoDB" id="7427117at2"/>
<keyword evidence="3" id="KW-1185">Reference proteome</keyword>
<dbReference type="AlphaFoldDB" id="A0A0B1ZEP2"/>
<protein>
    <recommendedName>
        <fullName evidence="4">Outer membrane protein beta-barrel domain-containing protein</fullName>
    </recommendedName>
</protein>
<organism evidence="2 3">
    <name type="scientific">Novosphingobium malaysiense</name>
    <dbReference type="NCBI Taxonomy" id="1348853"/>
    <lineage>
        <taxon>Bacteria</taxon>
        <taxon>Pseudomonadati</taxon>
        <taxon>Pseudomonadota</taxon>
        <taxon>Alphaproteobacteria</taxon>
        <taxon>Sphingomonadales</taxon>
        <taxon>Sphingomonadaceae</taxon>
        <taxon>Novosphingobium</taxon>
    </lineage>
</organism>
<evidence type="ECO:0000313" key="3">
    <source>
        <dbReference type="Proteomes" id="UP000031057"/>
    </source>
</evidence>
<dbReference type="RefSeq" id="WP_039288461.1">
    <property type="nucleotide sequence ID" value="NZ_JTDI01000007.1"/>
</dbReference>
<sequence length="159" mass="16503">MKFALFSAAVLPALVVASPAAAQITAEADVAHAEGDTGAEISAGVPIISDGGFALTPGGGVFFHHRDHPGYEETNSQCFNEDTGEQVSDGKCDNSGTKIFGKVEATYSLPMSLTFGVGARFIGGDLRAYGTVAMPLAPRFDAKANFGDHYISAGLQARF</sequence>
<evidence type="ECO:0000313" key="2">
    <source>
        <dbReference type="EMBL" id="KHK89514.1"/>
    </source>
</evidence>
<gene>
    <name evidence="2" type="ORF">LK12_20650</name>
</gene>
<dbReference type="EMBL" id="JTDI01000007">
    <property type="protein sequence ID" value="KHK89514.1"/>
    <property type="molecule type" value="Genomic_DNA"/>
</dbReference>
<name>A0A0B1ZEP2_9SPHN</name>
<comment type="caution">
    <text evidence="2">The sequence shown here is derived from an EMBL/GenBank/DDBJ whole genome shotgun (WGS) entry which is preliminary data.</text>
</comment>
<feature type="signal peptide" evidence="1">
    <location>
        <begin position="1"/>
        <end position="22"/>
    </location>
</feature>
<dbReference type="STRING" id="1348853.LK12_20650"/>
<reference evidence="2 3" key="1">
    <citation type="submission" date="2014-10" db="EMBL/GenBank/DDBJ databases">
        <title>Genome sequence of Novosphingobium malaysiense MUSC 273(T).</title>
        <authorList>
            <person name="Lee L.-H."/>
        </authorList>
    </citation>
    <scope>NUCLEOTIDE SEQUENCE [LARGE SCALE GENOMIC DNA]</scope>
    <source>
        <strain evidence="2 3">MUSC 273</strain>
    </source>
</reference>
<accession>A0A0B1ZEP2</accession>
<keyword evidence="1" id="KW-0732">Signal</keyword>